<keyword evidence="3" id="KW-1185">Reference proteome</keyword>
<sequence>MVYQLFSSRQKSSPEGQKHGPEKDCPHWMTSSDHPYKQILSPAIWKALEGIKDPQGFQVLKLSFYPQSHH</sequence>
<protein>
    <submittedName>
        <fullName evidence="2">Uncharacterized protein</fullName>
    </submittedName>
</protein>
<feature type="compositionally biased region" description="Polar residues" evidence="1">
    <location>
        <begin position="1"/>
        <end position="15"/>
    </location>
</feature>
<reference evidence="2 3" key="1">
    <citation type="journal article" date="2024" name="Genome Biol. Evol.">
        <title>Chromosome-level genome assembly of the viviparous eelpout Zoarces viviparus.</title>
        <authorList>
            <person name="Fuhrmann N."/>
            <person name="Brasseur M.V."/>
            <person name="Bakowski C.E."/>
            <person name="Podsiadlowski L."/>
            <person name="Prost S."/>
            <person name="Krehenwinkel H."/>
            <person name="Mayer C."/>
        </authorList>
    </citation>
    <scope>NUCLEOTIDE SEQUENCE [LARGE SCALE GENOMIC DNA]</scope>
    <source>
        <strain evidence="2">NO-MEL_2022_Ind0_liver</strain>
    </source>
</reference>
<comment type="caution">
    <text evidence="2">The sequence shown here is derived from an EMBL/GenBank/DDBJ whole genome shotgun (WGS) entry which is preliminary data.</text>
</comment>
<feature type="region of interest" description="Disordered" evidence="1">
    <location>
        <begin position="1"/>
        <end position="31"/>
    </location>
</feature>
<proteinExistence type="predicted"/>
<accession>A0AAW1FAK9</accession>
<dbReference type="EMBL" id="JBCEZU010000089">
    <property type="protein sequence ID" value="KAK9531823.1"/>
    <property type="molecule type" value="Genomic_DNA"/>
</dbReference>
<organism evidence="2 3">
    <name type="scientific">Zoarces viviparus</name>
    <name type="common">Viviparous eelpout</name>
    <name type="synonym">Blennius viviparus</name>
    <dbReference type="NCBI Taxonomy" id="48416"/>
    <lineage>
        <taxon>Eukaryota</taxon>
        <taxon>Metazoa</taxon>
        <taxon>Chordata</taxon>
        <taxon>Craniata</taxon>
        <taxon>Vertebrata</taxon>
        <taxon>Euteleostomi</taxon>
        <taxon>Actinopterygii</taxon>
        <taxon>Neopterygii</taxon>
        <taxon>Teleostei</taxon>
        <taxon>Neoteleostei</taxon>
        <taxon>Acanthomorphata</taxon>
        <taxon>Eupercaria</taxon>
        <taxon>Perciformes</taxon>
        <taxon>Cottioidei</taxon>
        <taxon>Zoarcales</taxon>
        <taxon>Zoarcidae</taxon>
        <taxon>Zoarcinae</taxon>
        <taxon>Zoarces</taxon>
    </lineage>
</organism>
<evidence type="ECO:0000256" key="1">
    <source>
        <dbReference type="SAM" id="MobiDB-lite"/>
    </source>
</evidence>
<gene>
    <name evidence="2" type="ORF">VZT92_011227</name>
</gene>
<name>A0AAW1FAK9_ZOAVI</name>
<feature type="compositionally biased region" description="Basic and acidic residues" evidence="1">
    <location>
        <begin position="16"/>
        <end position="26"/>
    </location>
</feature>
<evidence type="ECO:0000313" key="2">
    <source>
        <dbReference type="EMBL" id="KAK9531823.1"/>
    </source>
</evidence>
<dbReference type="Proteomes" id="UP001488805">
    <property type="component" value="Unassembled WGS sequence"/>
</dbReference>
<dbReference type="AlphaFoldDB" id="A0AAW1FAK9"/>
<evidence type="ECO:0000313" key="3">
    <source>
        <dbReference type="Proteomes" id="UP001488805"/>
    </source>
</evidence>